<evidence type="ECO:0000256" key="5">
    <source>
        <dbReference type="ARBA" id="ARBA00022553"/>
    </source>
</evidence>
<dbReference type="PANTHER" id="PTHR44936">
    <property type="entry name" value="SENSOR PROTEIN CREC"/>
    <property type="match status" value="1"/>
</dbReference>
<dbReference type="SUPFAM" id="SSF55874">
    <property type="entry name" value="ATPase domain of HSP90 chaperone/DNA topoisomerase II/histidine kinase"/>
    <property type="match status" value="1"/>
</dbReference>
<dbReference type="InterPro" id="IPR036890">
    <property type="entry name" value="HATPase_C_sf"/>
</dbReference>
<gene>
    <name evidence="12" type="ORF">HII17_18620</name>
</gene>
<proteinExistence type="predicted"/>
<comment type="caution">
    <text evidence="12">The sequence shown here is derived from an EMBL/GenBank/DDBJ whole genome shotgun (WGS) entry which is preliminary data.</text>
</comment>
<evidence type="ECO:0000256" key="7">
    <source>
        <dbReference type="ARBA" id="ARBA00022741"/>
    </source>
</evidence>
<evidence type="ECO:0000256" key="9">
    <source>
        <dbReference type="ARBA" id="ARBA00022840"/>
    </source>
</evidence>
<keyword evidence="5" id="KW-0597">Phosphoprotein</keyword>
<dbReference type="PROSITE" id="PS50109">
    <property type="entry name" value="HIS_KIN"/>
    <property type="match status" value="1"/>
</dbReference>
<evidence type="ECO:0000256" key="4">
    <source>
        <dbReference type="ARBA" id="ARBA00022475"/>
    </source>
</evidence>
<dbReference type="PRINTS" id="PR00344">
    <property type="entry name" value="BCTRLSENSOR"/>
</dbReference>
<protein>
    <recommendedName>
        <fullName evidence="3">histidine kinase</fullName>
        <ecNumber evidence="3">2.7.13.3</ecNumber>
    </recommendedName>
</protein>
<evidence type="ECO:0000256" key="8">
    <source>
        <dbReference type="ARBA" id="ARBA00022777"/>
    </source>
</evidence>
<evidence type="ECO:0000313" key="13">
    <source>
        <dbReference type="Proteomes" id="UP000568664"/>
    </source>
</evidence>
<evidence type="ECO:0000256" key="3">
    <source>
        <dbReference type="ARBA" id="ARBA00012438"/>
    </source>
</evidence>
<dbReference type="Proteomes" id="UP000568664">
    <property type="component" value="Unassembled WGS sequence"/>
</dbReference>
<comment type="catalytic activity">
    <reaction evidence="1">
        <text>ATP + protein L-histidine = ADP + protein N-phospho-L-histidine.</text>
        <dbReference type="EC" id="2.7.13.3"/>
    </reaction>
</comment>
<dbReference type="EC" id="2.7.13.3" evidence="3"/>
<dbReference type="Gene3D" id="3.30.565.10">
    <property type="entry name" value="Histidine kinase-like ATPase, C-terminal domain"/>
    <property type="match status" value="1"/>
</dbReference>
<dbReference type="InterPro" id="IPR003661">
    <property type="entry name" value="HisK_dim/P_dom"/>
</dbReference>
<evidence type="ECO:0000256" key="6">
    <source>
        <dbReference type="ARBA" id="ARBA00022679"/>
    </source>
</evidence>
<organism evidence="12 13">
    <name type="scientific">Thalassotalea algicola</name>
    <dbReference type="NCBI Taxonomy" id="2716224"/>
    <lineage>
        <taxon>Bacteria</taxon>
        <taxon>Pseudomonadati</taxon>
        <taxon>Pseudomonadota</taxon>
        <taxon>Gammaproteobacteria</taxon>
        <taxon>Alteromonadales</taxon>
        <taxon>Colwelliaceae</taxon>
        <taxon>Thalassotalea</taxon>
    </lineage>
</organism>
<keyword evidence="7" id="KW-0547">Nucleotide-binding</keyword>
<keyword evidence="9" id="KW-0067">ATP-binding</keyword>
<dbReference type="SUPFAM" id="SSF47384">
    <property type="entry name" value="Homodimeric domain of signal transducing histidine kinase"/>
    <property type="match status" value="1"/>
</dbReference>
<dbReference type="SMART" id="SM00387">
    <property type="entry name" value="HATPase_c"/>
    <property type="match status" value="1"/>
</dbReference>
<accession>A0A7Y0LFL6</accession>
<evidence type="ECO:0000259" key="11">
    <source>
        <dbReference type="PROSITE" id="PS50109"/>
    </source>
</evidence>
<dbReference type="Pfam" id="PF00512">
    <property type="entry name" value="HisKA"/>
    <property type="match status" value="1"/>
</dbReference>
<dbReference type="RefSeq" id="WP_169076885.1">
    <property type="nucleotide sequence ID" value="NZ_JABBXH010000010.1"/>
</dbReference>
<keyword evidence="8" id="KW-0418">Kinase</keyword>
<dbReference type="InterPro" id="IPR004358">
    <property type="entry name" value="Sig_transdc_His_kin-like_C"/>
</dbReference>
<dbReference type="InterPro" id="IPR003594">
    <property type="entry name" value="HATPase_dom"/>
</dbReference>
<dbReference type="CDD" id="cd00082">
    <property type="entry name" value="HisKA"/>
    <property type="match status" value="1"/>
</dbReference>
<keyword evidence="13" id="KW-1185">Reference proteome</keyword>
<dbReference type="Pfam" id="PF02518">
    <property type="entry name" value="HATPase_c"/>
    <property type="match status" value="1"/>
</dbReference>
<keyword evidence="10" id="KW-1133">Transmembrane helix</keyword>
<evidence type="ECO:0000256" key="2">
    <source>
        <dbReference type="ARBA" id="ARBA00004651"/>
    </source>
</evidence>
<dbReference type="GO" id="GO:0005886">
    <property type="term" value="C:plasma membrane"/>
    <property type="evidence" value="ECO:0007669"/>
    <property type="project" value="UniProtKB-SubCell"/>
</dbReference>
<evidence type="ECO:0000313" key="12">
    <source>
        <dbReference type="EMBL" id="NMP33566.1"/>
    </source>
</evidence>
<keyword evidence="4" id="KW-1003">Cell membrane</keyword>
<dbReference type="EMBL" id="JABBXH010000010">
    <property type="protein sequence ID" value="NMP33566.1"/>
    <property type="molecule type" value="Genomic_DNA"/>
</dbReference>
<dbReference type="InterPro" id="IPR050980">
    <property type="entry name" value="2C_sensor_his_kinase"/>
</dbReference>
<reference evidence="12 13" key="1">
    <citation type="submission" date="2020-04" db="EMBL/GenBank/DDBJ databases">
        <title>Thalassotalea sp. M1531, isolated from the surface of marine red alga.</title>
        <authorList>
            <person name="Pang L."/>
            <person name="Lu D.-C."/>
        </authorList>
    </citation>
    <scope>NUCLEOTIDE SEQUENCE [LARGE SCALE GENOMIC DNA]</scope>
    <source>
        <strain evidence="12 13">M1531</strain>
    </source>
</reference>
<keyword evidence="10" id="KW-0472">Membrane</keyword>
<dbReference type="InterPro" id="IPR036097">
    <property type="entry name" value="HisK_dim/P_sf"/>
</dbReference>
<dbReference type="PANTHER" id="PTHR44936:SF10">
    <property type="entry name" value="SENSOR PROTEIN RSTB"/>
    <property type="match status" value="1"/>
</dbReference>
<feature type="domain" description="Histidine kinase" evidence="11">
    <location>
        <begin position="316"/>
        <end position="524"/>
    </location>
</feature>
<dbReference type="Gene3D" id="1.10.287.130">
    <property type="match status" value="1"/>
</dbReference>
<keyword evidence="10" id="KW-0812">Transmembrane</keyword>
<sequence>MQSIFFRIYMGMLLAILLITCLVALATYSLSKYRITEHIYHNYSGTFRLVGEGISRHKGANREQWLSAIERLSDLNFESHKFSERALTEHQIGRLLRDKFLYQVNTNLSTSQVYILLPEEQAYLSVQLNDYGTSLVRISAFLMLNELGRHKGEARVKALVKLRSLFDYPIQLQKLEALTIATSHKRTVKKGDIAVVLNVSGTNTPTLKAYAPLGNSSYTLVLGSIPFFDWFPLPLIVAIVLTILVLMAAASFYLVRPLEHRLASVDKQIEQIAQDKEITVTPQTGYDAISKLSNTVTHMATRIHKLINAQTDMIRAISHELRAPITRVRFQLAVLEPNEKLTSNIGGIERNLDELENLIDEVLTFSKLKAEKPLLHQEHLPVDEFLANIVALHKHAAGAIAVSISAIDSDIVWADPKYLQRAISNLLLNAYKYANHQVRLGFDCQASNYFIWVEDDGPGIPKENRQQVLTAFARVDESRDRKTGGYGLGLAIVQQIARWHQGQVLVESSELGGSKISLVWPKNNVLPVESTL</sequence>
<comment type="subcellular location">
    <subcellularLocation>
        <location evidence="2">Cell membrane</location>
        <topology evidence="2">Multi-pass membrane protein</topology>
    </subcellularLocation>
</comment>
<evidence type="ECO:0000256" key="1">
    <source>
        <dbReference type="ARBA" id="ARBA00000085"/>
    </source>
</evidence>
<keyword evidence="6" id="KW-0808">Transferase</keyword>
<dbReference type="AlphaFoldDB" id="A0A7Y0LFL6"/>
<dbReference type="SMART" id="SM00388">
    <property type="entry name" value="HisKA"/>
    <property type="match status" value="1"/>
</dbReference>
<dbReference type="InterPro" id="IPR005467">
    <property type="entry name" value="His_kinase_dom"/>
</dbReference>
<feature type="transmembrane region" description="Helical" evidence="10">
    <location>
        <begin position="230"/>
        <end position="255"/>
    </location>
</feature>
<dbReference type="GO" id="GO:0000155">
    <property type="term" value="F:phosphorelay sensor kinase activity"/>
    <property type="evidence" value="ECO:0007669"/>
    <property type="project" value="InterPro"/>
</dbReference>
<name>A0A7Y0LFL6_9GAMM</name>
<evidence type="ECO:0000256" key="10">
    <source>
        <dbReference type="SAM" id="Phobius"/>
    </source>
</evidence>
<dbReference type="GO" id="GO:0005524">
    <property type="term" value="F:ATP binding"/>
    <property type="evidence" value="ECO:0007669"/>
    <property type="project" value="UniProtKB-KW"/>
</dbReference>